<evidence type="ECO:0000256" key="2">
    <source>
        <dbReference type="SAM" id="MobiDB-lite"/>
    </source>
</evidence>
<keyword evidence="5" id="KW-1185">Reference proteome</keyword>
<evidence type="ECO:0000259" key="3">
    <source>
        <dbReference type="Pfam" id="PF25023"/>
    </source>
</evidence>
<keyword evidence="1" id="KW-0677">Repeat</keyword>
<name>A0A8J7Q8J7_9BACT</name>
<evidence type="ECO:0000256" key="1">
    <source>
        <dbReference type="ARBA" id="ARBA00022737"/>
    </source>
</evidence>
<protein>
    <recommendedName>
        <fullName evidence="3">Teneurin-like YD-shell domain-containing protein</fullName>
    </recommendedName>
</protein>
<dbReference type="NCBIfam" id="TIGR01643">
    <property type="entry name" value="YD_repeat_2x"/>
    <property type="match status" value="1"/>
</dbReference>
<feature type="domain" description="Teneurin-like YD-shell" evidence="3">
    <location>
        <begin position="550"/>
        <end position="783"/>
    </location>
</feature>
<reference evidence="4" key="1">
    <citation type="submission" date="2021-03" db="EMBL/GenBank/DDBJ databases">
        <authorList>
            <person name="Wang G."/>
        </authorList>
    </citation>
    <scope>NUCLEOTIDE SEQUENCE</scope>
    <source>
        <strain evidence="4">KCTC 12899</strain>
    </source>
</reference>
<dbReference type="PANTHER" id="PTHR32305:SF15">
    <property type="entry name" value="PROTEIN RHSA-RELATED"/>
    <property type="match status" value="1"/>
</dbReference>
<feature type="region of interest" description="Disordered" evidence="2">
    <location>
        <begin position="39"/>
        <end position="58"/>
    </location>
</feature>
<dbReference type="InterPro" id="IPR022385">
    <property type="entry name" value="Rhs_assc_core"/>
</dbReference>
<accession>A0A8J7Q8J7</accession>
<dbReference type="AlphaFoldDB" id="A0A8J7Q8J7"/>
<dbReference type="InterPro" id="IPR006530">
    <property type="entry name" value="YD"/>
</dbReference>
<sequence length="1174" mass="130346">MVVTETTHAGADSLSETTRILSLAEGAALPTESIGADGTTRFSHEDFGNTTTVTLPGGGTLEQERTGFGEFLRGRRNGLTEVVVSRDGLGRMIGIRSADRDIRLRYDEAANKVSRIEGLEEPIAFDDFNHLGLPGKVDLGDGRIEINLEYHQGGRLSCLTQKTKGGRTTRRTYNRFGDLSSIKRGNQPPVSYSHNNWGAVESLTYQDRVYSVFGNGAPQKLNFPGDVTADIDSQGRLIELLRPGLALKEWRYTEHGMHDLVLFGGHLLRDYDYADGKLSEVRVTHPTGPGDLYQYQYDPLGRLSHILENGSVLSAWTYQDPSVHSGRDPAARFGNTERPETYIDGNGIEHRYRYDRHGFVNQIDLQGGPTFHYRRDPSGNLLALQSTGMAVSYDGWKDGLPSTLRWGDGTHFTLTRDDNHALARMADDGEIFVLDLTWRRANDATASCESSEADDKTLTRIERRAGNFSEIIEPAYNQAQHLTAVTIDRNSNGVLDQIREQYGSVENQLLGGFTRMLNSQTLVDEQITTEAGADHRRISQRVGQAGATAVTGTDRYSYDPILGNLIQIDDREGGVRTFTWDGYRRLREIRDGDVITARYHYDHQFRRIRAATQFNTAPFAFAYQGSKVIAIGLYQGPGQVQWTHAVGQGPTGPAFIKDLTGADMDYYIFTDHLGTPLAYKNANTGRVYINPQSPWGDSLANAPTRGSPYTGQNFTLPPDPLFPTSPLGLSGHFKDLDTGLIYMHHRFYSPALGHFLNPDFRAPDIYDPTTFTEPYAFAGGDPVLFMDGNGLERGMLVSAMVNDVRRSGSFIGRDQEKTEQAVRIIEKAMAVTPEEQALLKGAIQGAAVTMFILSLPISGPTMAAIGVGAMAAMSVYSGYERAQKGQSADEVVSGGLADGTGIGMIYAVMHNEDIVTGEDKNLTPEMRHELAGNFLGGAIIAPFSSTIRQGIVRMLPKGGKLWNRYMALEFVEMVHPRNYVAPIQETLKRSYVPLWRSGLNKELQDAITDTAGMTNTTIAVRSRPVLAHLFDGRYPAKPMAPKYKKSKARSFIERYTRKIPILRDLVAFTDRGFRYRGKEITISDLDPAFLMRDGKFLPENKAIEVGDLVNQFYRHKVWMHGDNYNGVLKGNLGARDVAKRDELVFLFGKDGFVGAVKYQKYIVAVYSARDRWGR</sequence>
<dbReference type="InterPro" id="IPR050708">
    <property type="entry name" value="T6SS_VgrG/RHS"/>
</dbReference>
<organism evidence="4 5">
    <name type="scientific">Acanthopleuribacter pedis</name>
    <dbReference type="NCBI Taxonomy" id="442870"/>
    <lineage>
        <taxon>Bacteria</taxon>
        <taxon>Pseudomonadati</taxon>
        <taxon>Acidobacteriota</taxon>
        <taxon>Holophagae</taxon>
        <taxon>Acanthopleuribacterales</taxon>
        <taxon>Acanthopleuribacteraceae</taxon>
        <taxon>Acanthopleuribacter</taxon>
    </lineage>
</organism>
<dbReference type="Pfam" id="PF25023">
    <property type="entry name" value="TEN_YD-shell"/>
    <property type="match status" value="1"/>
</dbReference>
<dbReference type="RefSeq" id="WP_207859597.1">
    <property type="nucleotide sequence ID" value="NZ_JAFREP010000013.1"/>
</dbReference>
<dbReference type="EMBL" id="JAFREP010000013">
    <property type="protein sequence ID" value="MBO1319692.1"/>
    <property type="molecule type" value="Genomic_DNA"/>
</dbReference>
<dbReference type="InterPro" id="IPR056823">
    <property type="entry name" value="TEN-like_YD-shell"/>
</dbReference>
<proteinExistence type="predicted"/>
<evidence type="ECO:0000313" key="5">
    <source>
        <dbReference type="Proteomes" id="UP000664417"/>
    </source>
</evidence>
<evidence type="ECO:0000313" key="4">
    <source>
        <dbReference type="EMBL" id="MBO1319692.1"/>
    </source>
</evidence>
<dbReference type="Proteomes" id="UP000664417">
    <property type="component" value="Unassembled WGS sequence"/>
</dbReference>
<dbReference type="NCBIfam" id="TIGR03696">
    <property type="entry name" value="Rhs_assc_core"/>
    <property type="match status" value="1"/>
</dbReference>
<dbReference type="Gene3D" id="2.180.10.10">
    <property type="entry name" value="RHS repeat-associated core"/>
    <property type="match status" value="2"/>
</dbReference>
<dbReference type="PANTHER" id="PTHR32305">
    <property type="match status" value="1"/>
</dbReference>
<gene>
    <name evidence="4" type="ORF">J3U88_14550</name>
</gene>
<comment type="caution">
    <text evidence="4">The sequence shown here is derived from an EMBL/GenBank/DDBJ whole genome shotgun (WGS) entry which is preliminary data.</text>
</comment>